<evidence type="ECO:0000256" key="4">
    <source>
        <dbReference type="ARBA" id="ARBA00022824"/>
    </source>
</evidence>
<evidence type="ECO:0000256" key="3">
    <source>
        <dbReference type="ARBA" id="ARBA00022692"/>
    </source>
</evidence>
<feature type="transmembrane region" description="Helical" evidence="8">
    <location>
        <begin position="41"/>
        <end position="64"/>
    </location>
</feature>
<protein>
    <submittedName>
        <fullName evidence="9">Oligosaccaryltransferase</fullName>
    </submittedName>
</protein>
<comment type="caution">
    <text evidence="9">The sequence shown here is derived from an EMBL/GenBank/DDBJ whole genome shotgun (WGS) entry which is preliminary data.</text>
</comment>
<evidence type="ECO:0000313" key="10">
    <source>
        <dbReference type="Proteomes" id="UP000602510"/>
    </source>
</evidence>
<evidence type="ECO:0000256" key="7">
    <source>
        <dbReference type="ARBA" id="ARBA00023136"/>
    </source>
</evidence>
<dbReference type="GO" id="GO:0005789">
    <property type="term" value="C:endoplasmic reticulum membrane"/>
    <property type="evidence" value="ECO:0007669"/>
    <property type="project" value="UniProtKB-SubCell"/>
</dbReference>
<keyword evidence="6 8" id="KW-1133">Transmembrane helix</keyword>
<organism evidence="9 10">
    <name type="scientific">Phytophthora infestans</name>
    <name type="common">Potato late blight agent</name>
    <name type="synonym">Botrytis infestans</name>
    <dbReference type="NCBI Taxonomy" id="4787"/>
    <lineage>
        <taxon>Eukaryota</taxon>
        <taxon>Sar</taxon>
        <taxon>Stramenopiles</taxon>
        <taxon>Oomycota</taxon>
        <taxon>Peronosporomycetes</taxon>
        <taxon>Peronosporales</taxon>
        <taxon>Peronosporaceae</taxon>
        <taxon>Phytophthora</taxon>
    </lineage>
</organism>
<evidence type="ECO:0000256" key="8">
    <source>
        <dbReference type="SAM" id="Phobius"/>
    </source>
</evidence>
<dbReference type="SUPFAM" id="SSF103464">
    <property type="entry name" value="Oligosaccharyltransferase subunit ost4p"/>
    <property type="match status" value="1"/>
</dbReference>
<dbReference type="Pfam" id="PF10215">
    <property type="entry name" value="Ost4"/>
    <property type="match status" value="1"/>
</dbReference>
<evidence type="ECO:0000313" key="9">
    <source>
        <dbReference type="EMBL" id="KAF4040108.1"/>
    </source>
</evidence>
<sequence length="73" mass="8111">MSHNWCTTSNRPSRYIALATRLDGIARYNESSIMNNDEMDAALMVFVNCLGAVIMVSVVGFHYLTAKPKDADL</sequence>
<dbReference type="AlphaFoldDB" id="A0A833SW80"/>
<evidence type="ECO:0000256" key="5">
    <source>
        <dbReference type="ARBA" id="ARBA00022968"/>
    </source>
</evidence>
<dbReference type="OMA" id="SHNWCTT"/>
<dbReference type="InterPro" id="IPR018943">
    <property type="entry name" value="Oligosaccaryltransferase"/>
</dbReference>
<gene>
    <name evidence="9" type="ORF">GN244_ATG07766</name>
</gene>
<dbReference type="Proteomes" id="UP000602510">
    <property type="component" value="Unassembled WGS sequence"/>
</dbReference>
<keyword evidence="3 8" id="KW-0812">Transmembrane</keyword>
<name>A0A833SW80_PHYIN</name>
<keyword evidence="4" id="KW-0256">Endoplasmic reticulum</keyword>
<comment type="similarity">
    <text evidence="2">Belongs to the OST4 family.</text>
</comment>
<keyword evidence="5" id="KW-0735">Signal-anchor</keyword>
<evidence type="ECO:0000256" key="1">
    <source>
        <dbReference type="ARBA" id="ARBA00004643"/>
    </source>
</evidence>
<dbReference type="InterPro" id="IPR036330">
    <property type="entry name" value="Ost4p_sf"/>
</dbReference>
<dbReference type="GO" id="GO:0016740">
    <property type="term" value="F:transferase activity"/>
    <property type="evidence" value="ECO:0007669"/>
    <property type="project" value="UniProtKB-KW"/>
</dbReference>
<proteinExistence type="inferred from homology"/>
<keyword evidence="9" id="KW-0808">Transferase</keyword>
<keyword evidence="7 8" id="KW-0472">Membrane</keyword>
<dbReference type="EMBL" id="WSZM01000153">
    <property type="protein sequence ID" value="KAF4040108.1"/>
    <property type="molecule type" value="Genomic_DNA"/>
</dbReference>
<keyword evidence="10" id="KW-1185">Reference proteome</keyword>
<evidence type="ECO:0000256" key="2">
    <source>
        <dbReference type="ARBA" id="ARBA00007685"/>
    </source>
</evidence>
<evidence type="ECO:0000256" key="6">
    <source>
        <dbReference type="ARBA" id="ARBA00022989"/>
    </source>
</evidence>
<comment type="subcellular location">
    <subcellularLocation>
        <location evidence="1">Endoplasmic reticulum membrane</location>
        <topology evidence="1">Single-pass type III membrane protein</topology>
    </subcellularLocation>
</comment>
<reference evidence="9" key="1">
    <citation type="submission" date="2020-04" db="EMBL/GenBank/DDBJ databases">
        <title>Hybrid Assembly of Korean Phytophthora infestans isolates.</title>
        <authorList>
            <person name="Prokchorchik M."/>
            <person name="Lee Y."/>
            <person name="Seo J."/>
            <person name="Cho J.-H."/>
            <person name="Park Y.-E."/>
            <person name="Jang D.-C."/>
            <person name="Im J.-S."/>
            <person name="Choi J.-G."/>
            <person name="Park H.-J."/>
            <person name="Lee G.-B."/>
            <person name="Lee Y.-G."/>
            <person name="Hong S.-Y."/>
            <person name="Cho K."/>
            <person name="Sohn K.H."/>
        </authorList>
    </citation>
    <scope>NUCLEOTIDE SEQUENCE</scope>
    <source>
        <strain evidence="9">KR_1_A1</strain>
    </source>
</reference>
<accession>A0A833SW80</accession>